<sequence length="140" mass="14837">MPEASGTDQLAARIAATKPKVAAVLAAVKQRSPKATVVVEYPSVVPDDGAKCRPSVPIADQDVNYLRDTTKKLNTMLADTARAAKVTYADTYTPTVGHGMYRSSAVRFVEPLTTGVAAPAHPDAKGHFVMALSVIEPFIN</sequence>
<proteinExistence type="predicted"/>
<dbReference type="Gene3D" id="3.40.50.1110">
    <property type="entry name" value="SGNH hydrolase"/>
    <property type="match status" value="1"/>
</dbReference>
<dbReference type="InterPro" id="IPR013830">
    <property type="entry name" value="SGNH_hydro"/>
</dbReference>
<dbReference type="SUPFAM" id="SSF52266">
    <property type="entry name" value="SGNH hydrolase"/>
    <property type="match status" value="1"/>
</dbReference>
<evidence type="ECO:0000313" key="3">
    <source>
        <dbReference type="Proteomes" id="UP001596012"/>
    </source>
</evidence>
<comment type="caution">
    <text evidence="2">The sequence shown here is derived from an EMBL/GenBank/DDBJ whole genome shotgun (WGS) entry which is preliminary data.</text>
</comment>
<protein>
    <submittedName>
        <fullName evidence="2">GDSL-type esterase/lipase family protein</fullName>
    </submittedName>
</protein>
<evidence type="ECO:0000259" key="1">
    <source>
        <dbReference type="Pfam" id="PF13472"/>
    </source>
</evidence>
<accession>A0ABV8Z6Y7</accession>
<name>A0ABV8Z6Y7_9ACTN</name>
<feature type="domain" description="SGNH hydrolase-type esterase" evidence="1">
    <location>
        <begin position="17"/>
        <end position="127"/>
    </location>
</feature>
<reference evidence="3" key="1">
    <citation type="journal article" date="2019" name="Int. J. Syst. Evol. Microbiol.">
        <title>The Global Catalogue of Microorganisms (GCM) 10K type strain sequencing project: providing services to taxonomists for standard genome sequencing and annotation.</title>
        <authorList>
            <consortium name="The Broad Institute Genomics Platform"/>
            <consortium name="The Broad Institute Genome Sequencing Center for Infectious Disease"/>
            <person name="Wu L."/>
            <person name="Ma J."/>
        </authorList>
    </citation>
    <scope>NUCLEOTIDE SEQUENCE [LARGE SCALE GENOMIC DNA]</scope>
    <source>
        <strain evidence="3">DT43</strain>
    </source>
</reference>
<keyword evidence="3" id="KW-1185">Reference proteome</keyword>
<dbReference type="Proteomes" id="UP001596012">
    <property type="component" value="Unassembled WGS sequence"/>
</dbReference>
<evidence type="ECO:0000313" key="2">
    <source>
        <dbReference type="EMBL" id="MFC4472256.1"/>
    </source>
</evidence>
<organism evidence="2 3">
    <name type="scientific">Streptomyces xiangluensis</name>
    <dbReference type="NCBI Taxonomy" id="2665720"/>
    <lineage>
        <taxon>Bacteria</taxon>
        <taxon>Bacillati</taxon>
        <taxon>Actinomycetota</taxon>
        <taxon>Actinomycetes</taxon>
        <taxon>Kitasatosporales</taxon>
        <taxon>Streptomycetaceae</taxon>
        <taxon>Streptomyces</taxon>
    </lineage>
</organism>
<gene>
    <name evidence="2" type="ORF">ACFPH6_48625</name>
</gene>
<dbReference type="EMBL" id="JBHSFG010000111">
    <property type="protein sequence ID" value="MFC4472256.1"/>
    <property type="molecule type" value="Genomic_DNA"/>
</dbReference>
<dbReference type="Pfam" id="PF13472">
    <property type="entry name" value="Lipase_GDSL_2"/>
    <property type="match status" value="1"/>
</dbReference>
<dbReference type="InterPro" id="IPR036514">
    <property type="entry name" value="SGNH_hydro_sf"/>
</dbReference>
<dbReference type="RefSeq" id="WP_386355742.1">
    <property type="nucleotide sequence ID" value="NZ_JBHSFG010000111.1"/>
</dbReference>